<feature type="transmembrane region" description="Helical" evidence="7">
    <location>
        <begin position="135"/>
        <end position="154"/>
    </location>
</feature>
<feature type="transmembrane region" description="Helical" evidence="7">
    <location>
        <begin position="82"/>
        <end position="101"/>
    </location>
</feature>
<feature type="transmembrane region" description="Helical" evidence="7">
    <location>
        <begin position="236"/>
        <end position="254"/>
    </location>
</feature>
<dbReference type="PANTHER" id="PTHR43337">
    <property type="entry name" value="XANTHINE/URACIL PERMEASE C887.17-RELATED"/>
    <property type="match status" value="1"/>
</dbReference>
<comment type="subcellular location">
    <subcellularLocation>
        <location evidence="1">Endomembrane system</location>
        <topology evidence="1">Multi-pass membrane protein</topology>
    </subcellularLocation>
</comment>
<feature type="transmembrane region" description="Helical" evidence="7">
    <location>
        <begin position="295"/>
        <end position="319"/>
    </location>
</feature>
<sequence length="505" mass="51859">MNETPTPASEADPEPPAATGFRATLDRYFQVSRRKSDFAREIRGGLAMFFAMAYIIVLNPLIIGTGTDGDGNLIGGAADAGISIPMVAAATALVAGVMSILMGVIGRYPFGLAAGMGLNVIVAVTLAPQMTWADAMGLVVLEGLILLVLVLTGFRTAVFRAIPAELKTAIAVGLGLFLTLVGFVNAGFVRRVPDAAGTTVPVQLGDGHLNGWPILVFVVGLALTIVLMVRGTKGALLIGIIVATVVAIVVEAVAKVGPMVDPVSGAVNPNGWSLNVPELSGPVVALPDFGLLGQFTLFGSLEHIGVITLILLVFTLILADFFDTMGTMVGVAGQADLLEKNGDLPGAREVLVVDSLAAVAGGASSSSSATVYAESAAAVGEGARTGIAPIVAGVLFLVATLFSPLVNLVPFEAATPVLIVVGFLMMTQITKIDFTDFGVAIPAFLTIVVMPFSYSIADGIGAGFVSYVLLRTAQGRAGEVHPLMWIVAAAFLVYFGLGPIQALIG</sequence>
<dbReference type="RefSeq" id="WP_285758524.1">
    <property type="nucleotide sequence ID" value="NZ_BSQG01000002.1"/>
</dbReference>
<evidence type="ECO:0000256" key="6">
    <source>
        <dbReference type="ARBA" id="ARBA00023136"/>
    </source>
</evidence>
<comment type="caution">
    <text evidence="8">The sequence shown here is derived from an EMBL/GenBank/DDBJ whole genome shotgun (WGS) entry which is preliminary data.</text>
</comment>
<accession>A0A9W6P4Y8</accession>
<evidence type="ECO:0000256" key="1">
    <source>
        <dbReference type="ARBA" id="ARBA00004127"/>
    </source>
</evidence>
<feature type="transmembrane region" description="Helical" evidence="7">
    <location>
        <begin position="439"/>
        <end position="470"/>
    </location>
</feature>
<dbReference type="InterPro" id="IPR045018">
    <property type="entry name" value="Azg-like"/>
</dbReference>
<feature type="transmembrane region" description="Helical" evidence="7">
    <location>
        <begin position="408"/>
        <end position="427"/>
    </location>
</feature>
<evidence type="ECO:0000313" key="8">
    <source>
        <dbReference type="EMBL" id="GLU47440.1"/>
    </source>
</evidence>
<evidence type="ECO:0000256" key="4">
    <source>
        <dbReference type="ARBA" id="ARBA00022692"/>
    </source>
</evidence>
<dbReference type="GO" id="GO:0005345">
    <property type="term" value="F:purine nucleobase transmembrane transporter activity"/>
    <property type="evidence" value="ECO:0007669"/>
    <property type="project" value="TreeGrafter"/>
</dbReference>
<dbReference type="PANTHER" id="PTHR43337:SF1">
    <property type="entry name" value="XANTHINE_URACIL PERMEASE C887.17-RELATED"/>
    <property type="match status" value="1"/>
</dbReference>
<dbReference type="Pfam" id="PF00860">
    <property type="entry name" value="Xan_ur_permease"/>
    <property type="match status" value="1"/>
</dbReference>
<dbReference type="EMBL" id="BSQG01000002">
    <property type="protein sequence ID" value="GLU47440.1"/>
    <property type="molecule type" value="Genomic_DNA"/>
</dbReference>
<evidence type="ECO:0000256" key="5">
    <source>
        <dbReference type="ARBA" id="ARBA00022989"/>
    </source>
</evidence>
<feature type="transmembrane region" description="Helical" evidence="7">
    <location>
        <begin position="482"/>
        <end position="504"/>
    </location>
</feature>
<dbReference type="InterPro" id="IPR006043">
    <property type="entry name" value="NCS2"/>
</dbReference>
<evidence type="ECO:0000256" key="3">
    <source>
        <dbReference type="ARBA" id="ARBA00022448"/>
    </source>
</evidence>
<organism evidence="8 9">
    <name type="scientific">Nocardiopsis ansamitocini</name>
    <dbReference type="NCBI Taxonomy" id="1670832"/>
    <lineage>
        <taxon>Bacteria</taxon>
        <taxon>Bacillati</taxon>
        <taxon>Actinomycetota</taxon>
        <taxon>Actinomycetes</taxon>
        <taxon>Streptosporangiales</taxon>
        <taxon>Nocardiopsidaceae</taxon>
        <taxon>Nocardiopsis</taxon>
    </lineage>
</organism>
<keyword evidence="5 7" id="KW-1133">Transmembrane helix</keyword>
<evidence type="ECO:0000256" key="2">
    <source>
        <dbReference type="ARBA" id="ARBA00005697"/>
    </source>
</evidence>
<keyword evidence="6 7" id="KW-0472">Membrane</keyword>
<keyword evidence="4 7" id="KW-0812">Transmembrane</keyword>
<feature type="transmembrane region" description="Helical" evidence="7">
    <location>
        <begin position="166"/>
        <end position="189"/>
    </location>
</feature>
<keyword evidence="9" id="KW-1185">Reference proteome</keyword>
<dbReference type="AlphaFoldDB" id="A0A9W6P4Y8"/>
<evidence type="ECO:0000313" key="9">
    <source>
        <dbReference type="Proteomes" id="UP001165092"/>
    </source>
</evidence>
<comment type="similarity">
    <text evidence="2">Belongs to the nucleobase:cation symporter-2 (NCS2) (TC 2.A.40) family. Azg-like subfamily.</text>
</comment>
<feature type="transmembrane region" description="Helical" evidence="7">
    <location>
        <begin position="209"/>
        <end position="229"/>
    </location>
</feature>
<name>A0A9W6P4Y8_9ACTN</name>
<feature type="transmembrane region" description="Helical" evidence="7">
    <location>
        <begin position="108"/>
        <end position="129"/>
    </location>
</feature>
<feature type="transmembrane region" description="Helical" evidence="7">
    <location>
        <begin position="42"/>
        <end position="62"/>
    </location>
</feature>
<protein>
    <submittedName>
        <fullName evidence="8">MFS transporter</fullName>
    </submittedName>
</protein>
<gene>
    <name evidence="8" type="primary">pbuG</name>
    <name evidence="8" type="ORF">Nans01_17910</name>
</gene>
<keyword evidence="3" id="KW-0813">Transport</keyword>
<dbReference type="GO" id="GO:0012505">
    <property type="term" value="C:endomembrane system"/>
    <property type="evidence" value="ECO:0007669"/>
    <property type="project" value="UniProtKB-SubCell"/>
</dbReference>
<dbReference type="GO" id="GO:0005886">
    <property type="term" value="C:plasma membrane"/>
    <property type="evidence" value="ECO:0007669"/>
    <property type="project" value="TreeGrafter"/>
</dbReference>
<proteinExistence type="inferred from homology"/>
<reference evidence="8" key="1">
    <citation type="submission" date="2023-02" db="EMBL/GenBank/DDBJ databases">
        <title>Nocardiopsis ansamitocini NBRC 112285.</title>
        <authorList>
            <person name="Ichikawa N."/>
            <person name="Sato H."/>
            <person name="Tonouchi N."/>
        </authorList>
    </citation>
    <scope>NUCLEOTIDE SEQUENCE</scope>
    <source>
        <strain evidence="8">NBRC 112285</strain>
    </source>
</reference>
<dbReference type="Proteomes" id="UP001165092">
    <property type="component" value="Unassembled WGS sequence"/>
</dbReference>
<evidence type="ECO:0000256" key="7">
    <source>
        <dbReference type="SAM" id="Phobius"/>
    </source>
</evidence>